<evidence type="ECO:0000313" key="7">
    <source>
        <dbReference type="Proteomes" id="UP000051952"/>
    </source>
</evidence>
<feature type="compositionally biased region" description="Polar residues" evidence="4">
    <location>
        <begin position="637"/>
        <end position="650"/>
    </location>
</feature>
<dbReference type="Pfam" id="PF05903">
    <property type="entry name" value="Peptidase_C97"/>
    <property type="match status" value="1"/>
</dbReference>
<dbReference type="CDD" id="cd09212">
    <property type="entry name" value="PUB"/>
    <property type="match status" value="1"/>
</dbReference>
<proteinExistence type="inferred from homology"/>
<dbReference type="Gene3D" id="3.20.20.80">
    <property type="entry name" value="Glycosidases"/>
    <property type="match status" value="1"/>
</dbReference>
<dbReference type="SUPFAM" id="SSF143503">
    <property type="entry name" value="PUG domain-like"/>
    <property type="match status" value="1"/>
</dbReference>
<evidence type="ECO:0000259" key="5">
    <source>
        <dbReference type="PROSITE" id="PS51858"/>
    </source>
</evidence>
<keyword evidence="7" id="KW-1185">Reference proteome</keyword>
<accession>A0A0S4J764</accession>
<dbReference type="GO" id="GO:0005829">
    <property type="term" value="C:cytosol"/>
    <property type="evidence" value="ECO:0007669"/>
    <property type="project" value="UniProtKB-SubCell"/>
</dbReference>
<evidence type="ECO:0000256" key="1">
    <source>
        <dbReference type="ARBA" id="ARBA00008140"/>
    </source>
</evidence>
<dbReference type="VEuPathDB" id="TriTrypDB:BSAL_92390"/>
<feature type="domain" description="PPPDE" evidence="5">
    <location>
        <begin position="72"/>
        <end position="215"/>
    </location>
</feature>
<dbReference type="Gene3D" id="3.90.1720.30">
    <property type="entry name" value="PPPDE domains"/>
    <property type="match status" value="1"/>
</dbReference>
<feature type="region of interest" description="Disordered" evidence="4">
    <location>
        <begin position="628"/>
        <end position="656"/>
    </location>
</feature>
<dbReference type="PANTHER" id="PTHR13246:SF1">
    <property type="entry name" value="CYTOSOLIC ENDO-BETA-N-ACETYLGLUCOSAMINIDASE"/>
    <property type="match status" value="1"/>
</dbReference>
<dbReference type="InterPro" id="IPR008580">
    <property type="entry name" value="PPPDE_dom"/>
</dbReference>
<dbReference type="InterPro" id="IPR036339">
    <property type="entry name" value="PUB-like_dom_sf"/>
</dbReference>
<dbReference type="Gene3D" id="1.20.58.2190">
    <property type="match status" value="1"/>
</dbReference>
<reference evidence="7" key="1">
    <citation type="submission" date="2015-09" db="EMBL/GenBank/DDBJ databases">
        <authorList>
            <consortium name="Pathogen Informatics"/>
        </authorList>
    </citation>
    <scope>NUCLEOTIDE SEQUENCE [LARGE SCALE GENOMIC DNA]</scope>
    <source>
        <strain evidence="7">Lake Konstanz</strain>
    </source>
</reference>
<evidence type="ECO:0000256" key="3">
    <source>
        <dbReference type="ARBA" id="ARBA00022801"/>
    </source>
</evidence>
<evidence type="ECO:0000256" key="2">
    <source>
        <dbReference type="ARBA" id="ARBA00022670"/>
    </source>
</evidence>
<dbReference type="GO" id="GO:0033925">
    <property type="term" value="F:mannosyl-glycoprotein endo-beta-N-acetylglucosaminidase activity"/>
    <property type="evidence" value="ECO:0007669"/>
    <property type="project" value="UniProtKB-EC"/>
</dbReference>
<dbReference type="InterPro" id="IPR032979">
    <property type="entry name" value="ENGase"/>
</dbReference>
<sequence length="1346" mass="146762">MFYLKKSASPIMVVPPHDKVLCFPLFSIPSLVARKKDEFRINVFPILLKVLLCCLSPNRKRYCCGKILKQMSSVQLYRYDISGGMARNLGQAFLGRHVEAIWHTGIVVFGKEYYFDGGVGIVSERAGTTRFGRPLRVDSLGVTQKGAAEFETWVGRMRSSTFGPNDYNLLQRNCNHFTQEASMFLLGIGIGEDIRNMIHDLLSTPMGAMIRPMLEQMTHSGPQYTPSVPQQSQPPTPPALPTASLSSSRTSLNAAEVETLQLALAMLESSIESDPQRRAFLVSMQTLISVVQQIITEPHMAKYRRVKTTSSTFQEKILGDQPEVYSEPVHDILSVAGFISTGDHGERYYALLDANGSVRVLEEVRDSLRQAVASQSSTPDTPAAREVAGTALAPPPPLASTAPHRPAAPQATSDGPVLTWRRVTSAASDDYTPIPMGKEGGEDLFSIRFQSEQLGKAVLRLHPNGEYSLGSAHVLVCAPNTAHREVGLPQGSHVVRDVEVLCAPRSLSTTWLPLWLVSDHLSNPSAVLTTRDGGAFALKSSHGDSVHPASHIAAHDRSLIGAAIVIPYGGRGVNVTNKAEVLCVLSALPVTLQEQWATLQRDHVIRQRKRQRVCAPIRSIDDLLTWAPPAEDEPHRSSSQWPWTTRSKSQLRGGGQVSPPRLLVCHDFKGGYHQDDQATFTSSSLSSSSPLTTNGWNAYVFQAWEHTDIFVYFSHARISIPPLDWITAGHRHGVPVLGTFITEWETGRAEWMSILTNPQRMGAVIGKLVDVAEHYGFNGYLLNVENEVAAQYVQRLTAFVKFLRKQLKERLGEDKGVVVWYDAVTTEGRLSFQNALNHNNKTFFDAADAIFLNYFWKPASLDVSAQHCGARKEDVYVGIDCFGRSTFGGGGYDCHIAMQEIVQRGQSAAMFAPGWTLENASGGTWEGFLTADAKFWGRIAPRYLTNVPAIRKCDAILGVLDAQRGVGVKGGSTTPLLLASFSRGAGTSFHLGGERLIGCDGWVQRAGTSPSSLPSGQRHCSFSDTTQQRGEVWRLPIVDDVTCVPSTTAFHNAQLLSTPSPYMGDLFLALDRSSTTNEEEGRWVQLYRFADFPINNAAQQGKQLLVDIVWRHRGGGNDDSIAMIGVTVASALPPSTSMMLSSLLSADEATPLPGGWLRTKCSWELSEAVKAGNEVVYLESLQVTVPASTSSLDIGCLAIGTQALDFSNTMLEAVGGVSVVPCDDLTYVSGDAQNAGGLQLTFLKTKDALLHPVHLVATLAATANTTSPPQRLYLGEHLVPISQVNSANDAVELNLTPTPVIIDVDIVLPEGTSMSMGRVDSISAHCVPLHGWLLEEQVIWTSRRSL</sequence>
<protein>
    <submittedName>
        <fullName evidence="6">Endo-beta-N-acetylglucosaminidase, putative</fullName>
    </submittedName>
</protein>
<dbReference type="Pfam" id="PF03644">
    <property type="entry name" value="Glyco_hydro_85"/>
    <property type="match status" value="1"/>
</dbReference>
<feature type="region of interest" description="Disordered" evidence="4">
    <location>
        <begin position="218"/>
        <end position="248"/>
    </location>
</feature>
<dbReference type="OrthoDB" id="21221at2759"/>
<dbReference type="InterPro" id="IPR042266">
    <property type="entry name" value="PPPDE_sf"/>
</dbReference>
<keyword evidence="3" id="KW-0378">Hydrolase</keyword>
<gene>
    <name evidence="6" type="ORF">BSAL_92390</name>
</gene>
<dbReference type="PROSITE" id="PS51858">
    <property type="entry name" value="PPPDE"/>
    <property type="match status" value="1"/>
</dbReference>
<dbReference type="InterPro" id="IPR005201">
    <property type="entry name" value="TIM_ENGase"/>
</dbReference>
<feature type="compositionally biased region" description="Low complexity" evidence="4">
    <location>
        <begin position="222"/>
        <end position="231"/>
    </location>
</feature>
<comment type="similarity">
    <text evidence="1">Belongs to the DeSI family.</text>
</comment>
<evidence type="ECO:0000256" key="4">
    <source>
        <dbReference type="SAM" id="MobiDB-lite"/>
    </source>
</evidence>
<dbReference type="SMART" id="SM01179">
    <property type="entry name" value="DUF862"/>
    <property type="match status" value="1"/>
</dbReference>
<feature type="region of interest" description="Disordered" evidence="4">
    <location>
        <begin position="390"/>
        <end position="414"/>
    </location>
</feature>
<dbReference type="GO" id="GO:0006508">
    <property type="term" value="P:proteolysis"/>
    <property type="evidence" value="ECO:0007669"/>
    <property type="project" value="UniProtKB-KW"/>
</dbReference>
<keyword evidence="2" id="KW-0645">Protease</keyword>
<dbReference type="GO" id="GO:0008233">
    <property type="term" value="F:peptidase activity"/>
    <property type="evidence" value="ECO:0007669"/>
    <property type="project" value="UniProtKB-KW"/>
</dbReference>
<dbReference type="OMA" id="WRYDKAW"/>
<dbReference type="CDD" id="cd06547">
    <property type="entry name" value="GH85_ENGase"/>
    <property type="match status" value="1"/>
</dbReference>
<dbReference type="PANTHER" id="PTHR13246">
    <property type="entry name" value="ENDO BETA N-ACETYLGLUCOSAMINIDASE"/>
    <property type="match status" value="1"/>
</dbReference>
<evidence type="ECO:0000313" key="6">
    <source>
        <dbReference type="EMBL" id="CUG86291.1"/>
    </source>
</evidence>
<dbReference type="EMBL" id="CYKH01001274">
    <property type="protein sequence ID" value="CUG86291.1"/>
    <property type="molecule type" value="Genomic_DNA"/>
</dbReference>
<name>A0A0S4J764_BODSA</name>
<organism evidence="6 7">
    <name type="scientific">Bodo saltans</name>
    <name type="common">Flagellated protozoan</name>
    <dbReference type="NCBI Taxonomy" id="75058"/>
    <lineage>
        <taxon>Eukaryota</taxon>
        <taxon>Discoba</taxon>
        <taxon>Euglenozoa</taxon>
        <taxon>Kinetoplastea</taxon>
        <taxon>Metakinetoplastina</taxon>
        <taxon>Eubodonida</taxon>
        <taxon>Bodonidae</taxon>
        <taxon>Bodo</taxon>
    </lineage>
</organism>
<dbReference type="Proteomes" id="UP000051952">
    <property type="component" value="Unassembled WGS sequence"/>
</dbReference>